<evidence type="ECO:0000256" key="2">
    <source>
        <dbReference type="SAM" id="MobiDB-lite"/>
    </source>
</evidence>
<dbReference type="Gene3D" id="2.60.40.770">
    <property type="match status" value="1"/>
</dbReference>
<evidence type="ECO:0000313" key="5">
    <source>
        <dbReference type="EMBL" id="KAK8550762.1"/>
    </source>
</evidence>
<feature type="signal peptide" evidence="3">
    <location>
        <begin position="1"/>
        <end position="28"/>
    </location>
</feature>
<dbReference type="EMBL" id="JBBPBM010000020">
    <property type="protein sequence ID" value="KAK8550762.1"/>
    <property type="molecule type" value="Genomic_DNA"/>
</dbReference>
<feature type="region of interest" description="Disordered" evidence="2">
    <location>
        <begin position="163"/>
        <end position="182"/>
    </location>
</feature>
<evidence type="ECO:0000259" key="4">
    <source>
        <dbReference type="SMART" id="SM00737"/>
    </source>
</evidence>
<gene>
    <name evidence="5" type="ORF">V6N12_039452</name>
</gene>
<sequence>MDTLAARFKLIVLPLVFISLLFLPSLQATTDFTYCDKKGNYAVKVKGVAISPNPVVRGQPATFAISASTGKAITGGEAVIDVSYFGIHIHRETHDLCEETSCPIAVGNFVLSHNQVLPGFTPPGSYTLKMTLSELKEVQVWKVKTAKGVLSVQNLDRVASTSTSTGVGVHTKSQVNGHGCSPAEPTLGDGSGSAEVMIAGTTKNTFDAGTEMRCESVEPTFGDGNRFLETVVVDGTLHFGVDRFVEPTLGDGNRSVERVDIVVANAGLKGLKENVFPPLQASQQKKKTKGKGVRSDAKHGFAGSKNKFELLNGLDGEEVKVVPEGRKPRAASQGVAILLQEMKTKKKDMLEKIGDPSVIGDSLLIAS</sequence>
<dbReference type="InterPro" id="IPR003172">
    <property type="entry name" value="ML_dom"/>
</dbReference>
<dbReference type="PANTHER" id="PTHR11306">
    <property type="entry name" value="NIEMANN PICK TYPE C2 PROTEIN NPC2-RELATED"/>
    <property type="match status" value="1"/>
</dbReference>
<dbReference type="Pfam" id="PF02221">
    <property type="entry name" value="E1_DerP2_DerF2"/>
    <property type="match status" value="1"/>
</dbReference>
<dbReference type="Proteomes" id="UP001472677">
    <property type="component" value="Unassembled WGS sequence"/>
</dbReference>
<keyword evidence="6" id="KW-1185">Reference proteome</keyword>
<evidence type="ECO:0000256" key="3">
    <source>
        <dbReference type="SAM" id="SignalP"/>
    </source>
</evidence>
<dbReference type="InterPro" id="IPR039670">
    <property type="entry name" value="NPC2-like"/>
</dbReference>
<dbReference type="CDD" id="cd00917">
    <property type="entry name" value="PG-PI_TP"/>
    <property type="match status" value="1"/>
</dbReference>
<name>A0ABR2E482_9ROSI</name>
<comment type="caution">
    <text evidence="5">The sequence shown here is derived from an EMBL/GenBank/DDBJ whole genome shotgun (WGS) entry which is preliminary data.</text>
</comment>
<dbReference type="SUPFAM" id="SSF81296">
    <property type="entry name" value="E set domains"/>
    <property type="match status" value="1"/>
</dbReference>
<reference evidence="5 6" key="1">
    <citation type="journal article" date="2024" name="G3 (Bethesda)">
        <title>Genome assembly of Hibiscus sabdariffa L. provides insights into metabolisms of medicinal natural products.</title>
        <authorList>
            <person name="Kim T."/>
        </authorList>
    </citation>
    <scope>NUCLEOTIDE SEQUENCE [LARGE SCALE GENOMIC DNA]</scope>
    <source>
        <strain evidence="5">TK-2024</strain>
        <tissue evidence="5">Old leaves</tissue>
    </source>
</reference>
<dbReference type="PANTHER" id="PTHR11306:SF65">
    <property type="entry name" value="PHOSPHATIDYLGLYCEROL_PHOSPHATIDYLINOSITOL TRANSFER PROTEIN DDB_G0282179"/>
    <property type="match status" value="1"/>
</dbReference>
<keyword evidence="1 3" id="KW-0732">Signal</keyword>
<accession>A0ABR2E482</accession>
<proteinExistence type="predicted"/>
<dbReference type="InterPro" id="IPR014756">
    <property type="entry name" value="Ig_E-set"/>
</dbReference>
<evidence type="ECO:0000256" key="1">
    <source>
        <dbReference type="ARBA" id="ARBA00022729"/>
    </source>
</evidence>
<dbReference type="SMART" id="SM00737">
    <property type="entry name" value="ML"/>
    <property type="match status" value="1"/>
</dbReference>
<feature type="chain" id="PRO_5046462591" description="MD-2-related lipid-recognition domain-containing protein" evidence="3">
    <location>
        <begin position="29"/>
        <end position="367"/>
    </location>
</feature>
<dbReference type="InterPro" id="IPR033917">
    <property type="entry name" value="ML_PG-PI_TP"/>
</dbReference>
<evidence type="ECO:0000313" key="6">
    <source>
        <dbReference type="Proteomes" id="UP001472677"/>
    </source>
</evidence>
<feature type="domain" description="MD-2-related lipid-recognition" evidence="4">
    <location>
        <begin position="32"/>
        <end position="145"/>
    </location>
</feature>
<feature type="region of interest" description="Disordered" evidence="2">
    <location>
        <begin position="280"/>
        <end position="300"/>
    </location>
</feature>
<protein>
    <recommendedName>
        <fullName evidence="4">MD-2-related lipid-recognition domain-containing protein</fullName>
    </recommendedName>
</protein>
<organism evidence="5 6">
    <name type="scientific">Hibiscus sabdariffa</name>
    <name type="common">roselle</name>
    <dbReference type="NCBI Taxonomy" id="183260"/>
    <lineage>
        <taxon>Eukaryota</taxon>
        <taxon>Viridiplantae</taxon>
        <taxon>Streptophyta</taxon>
        <taxon>Embryophyta</taxon>
        <taxon>Tracheophyta</taxon>
        <taxon>Spermatophyta</taxon>
        <taxon>Magnoliopsida</taxon>
        <taxon>eudicotyledons</taxon>
        <taxon>Gunneridae</taxon>
        <taxon>Pentapetalae</taxon>
        <taxon>rosids</taxon>
        <taxon>malvids</taxon>
        <taxon>Malvales</taxon>
        <taxon>Malvaceae</taxon>
        <taxon>Malvoideae</taxon>
        <taxon>Hibiscus</taxon>
    </lineage>
</organism>